<feature type="region of interest" description="Disordered" evidence="1">
    <location>
        <begin position="172"/>
        <end position="193"/>
    </location>
</feature>
<organism evidence="3 4">
    <name type="scientific">Streptomyces griseoaurantiacus</name>
    <dbReference type="NCBI Taxonomy" id="68213"/>
    <lineage>
        <taxon>Bacteria</taxon>
        <taxon>Bacillati</taxon>
        <taxon>Actinomycetota</taxon>
        <taxon>Actinomycetes</taxon>
        <taxon>Kitasatosporales</taxon>
        <taxon>Streptomycetaceae</taxon>
        <taxon>Streptomyces</taxon>
        <taxon>Streptomyces aurantiacus group</taxon>
    </lineage>
</organism>
<evidence type="ECO:0000313" key="4">
    <source>
        <dbReference type="Proteomes" id="UP000198614"/>
    </source>
</evidence>
<dbReference type="AlphaFoldDB" id="A0A1G7QIW4"/>
<dbReference type="OrthoDB" id="3654908at2"/>
<proteinExistence type="predicted"/>
<protein>
    <recommendedName>
        <fullName evidence="5">WD40-like Beta Propeller Repeat</fullName>
    </recommendedName>
</protein>
<evidence type="ECO:0000313" key="3">
    <source>
        <dbReference type="EMBL" id="SDF98405.1"/>
    </source>
</evidence>
<feature type="transmembrane region" description="Helical" evidence="2">
    <location>
        <begin position="12"/>
        <end position="34"/>
    </location>
</feature>
<keyword evidence="2" id="KW-1133">Transmembrane helix</keyword>
<evidence type="ECO:0008006" key="5">
    <source>
        <dbReference type="Google" id="ProtNLM"/>
    </source>
</evidence>
<evidence type="ECO:0000256" key="2">
    <source>
        <dbReference type="SAM" id="Phobius"/>
    </source>
</evidence>
<name>A0A1G7QIW4_9ACTN</name>
<accession>A0A1G7QIW4</accession>
<feature type="compositionally biased region" description="Basic and acidic residues" evidence="1">
    <location>
        <begin position="42"/>
        <end position="60"/>
    </location>
</feature>
<gene>
    <name evidence="3" type="ORF">SAMN05216260_1136</name>
</gene>
<dbReference type="EMBL" id="FNAX01000013">
    <property type="protein sequence ID" value="SDF98405.1"/>
    <property type="molecule type" value="Genomic_DNA"/>
</dbReference>
<dbReference type="SUPFAM" id="SSF69304">
    <property type="entry name" value="Tricorn protease N-terminal domain"/>
    <property type="match status" value="1"/>
</dbReference>
<sequence>MTGRSGRRRITLGRFAVIGVLALVIAVAATVIVVRTTGRPSGGERDADAGSGDPKGRAAHGEVYAYTTERELRLVRDDHPPVRVRRVFDPTDSAKNDVVWTHDGQWVVLLSDDELLDRPDDVQLITLNARTGEVQRRPCPYCDSLAPVGDHDVVALRWDDETRSTLAVRYDAGDPTDSGTRIAPAADSGGTWQPDLLGGTRRHLLTGDYVMSGGDPGVELRLSELTGAAVVGATAVYPRFDSNMYMPTAAATIDGRERIAVGERQNPGECAASFPILLLGTDGQMHGTDQSGVFPPGYIPFVTGGIEVHDLWWGLDHHLYATITSWTCDNSADSEQDRMRLHRPSTLWRLDGHRWVKAGAKPVTVARRLDRDTTMTLTIPDCVGPTDRADATTYCNTGTLTRQRHGRQTKIADGVIGLSAPPSDR</sequence>
<keyword evidence="2" id="KW-0472">Membrane</keyword>
<keyword evidence="2" id="KW-0812">Transmembrane</keyword>
<feature type="region of interest" description="Disordered" evidence="1">
    <location>
        <begin position="38"/>
        <end position="60"/>
    </location>
</feature>
<reference evidence="3 4" key="1">
    <citation type="submission" date="2016-10" db="EMBL/GenBank/DDBJ databases">
        <authorList>
            <person name="de Groot N.N."/>
        </authorList>
    </citation>
    <scope>NUCLEOTIDE SEQUENCE [LARGE SCALE GENOMIC DNA]</scope>
    <source>
        <strain evidence="3 4">CGMCC 4.1859</strain>
    </source>
</reference>
<evidence type="ECO:0000256" key="1">
    <source>
        <dbReference type="SAM" id="MobiDB-lite"/>
    </source>
</evidence>
<dbReference type="Proteomes" id="UP000198614">
    <property type="component" value="Unassembled WGS sequence"/>
</dbReference>